<proteinExistence type="predicted"/>
<feature type="compositionally biased region" description="Polar residues" evidence="1">
    <location>
        <begin position="323"/>
        <end position="344"/>
    </location>
</feature>
<feature type="region of interest" description="Disordered" evidence="1">
    <location>
        <begin position="323"/>
        <end position="354"/>
    </location>
</feature>
<evidence type="ECO:0000313" key="2">
    <source>
        <dbReference type="EMBL" id="CAH0364965.1"/>
    </source>
</evidence>
<reference evidence="2" key="1">
    <citation type="submission" date="2021-11" db="EMBL/GenBank/DDBJ databases">
        <authorList>
            <consortium name="Genoscope - CEA"/>
            <person name="William W."/>
        </authorList>
    </citation>
    <scope>NUCLEOTIDE SEQUENCE</scope>
</reference>
<comment type="caution">
    <text evidence="2">The sequence shown here is derived from an EMBL/GenBank/DDBJ whole genome shotgun (WGS) entry which is preliminary data.</text>
</comment>
<name>A0A8J2WEB7_9STRA</name>
<accession>A0A8J2WEB7</accession>
<gene>
    <name evidence="2" type="ORF">PECAL_1P13620</name>
</gene>
<dbReference type="EMBL" id="CAKKNE010000001">
    <property type="protein sequence ID" value="CAH0364965.1"/>
    <property type="molecule type" value="Genomic_DNA"/>
</dbReference>
<sequence>MDLRQRTTIATDPFATIKGIGSLTLRAEQYADLDAPSVARSVSVERTLQTLVNLSAQAHPLETSTLKGAREGVDGEEQRHLTAPRFYLLDLALRVWSETTYAHLPDRRFVDLTGSNGENCVAASLLRDWVSCRSIEPIPEARVLAKALVDERDKRHNRRRRGASRRGREPQKPPAQVYIEEASCLWNCDWYDCDVALFDATRPAFSAFVDEGAFVRAALWPGLARCAEGTVVCLISRDPNPTVRRAELIPTEGPSACELLDSCVIACGDGGTAEALRADIVKTIAPSSDPRLVQRREQSKTTGLLLKVQDAHRASLRRNVTEFQLGSPSDESSWGSTPTPQKSPTLGIVRQRKFGVDKSPLGSLLEKRGSRDS</sequence>
<dbReference type="AlphaFoldDB" id="A0A8J2WEB7"/>
<evidence type="ECO:0000256" key="1">
    <source>
        <dbReference type="SAM" id="MobiDB-lite"/>
    </source>
</evidence>
<protein>
    <submittedName>
        <fullName evidence="2">Uncharacterized protein</fullName>
    </submittedName>
</protein>
<keyword evidence="3" id="KW-1185">Reference proteome</keyword>
<feature type="region of interest" description="Disordered" evidence="1">
    <location>
        <begin position="154"/>
        <end position="174"/>
    </location>
</feature>
<organism evidence="2 3">
    <name type="scientific">Pelagomonas calceolata</name>
    <dbReference type="NCBI Taxonomy" id="35677"/>
    <lineage>
        <taxon>Eukaryota</taxon>
        <taxon>Sar</taxon>
        <taxon>Stramenopiles</taxon>
        <taxon>Ochrophyta</taxon>
        <taxon>Pelagophyceae</taxon>
        <taxon>Pelagomonadales</taxon>
        <taxon>Pelagomonadaceae</taxon>
        <taxon>Pelagomonas</taxon>
    </lineage>
</organism>
<dbReference type="Proteomes" id="UP000789595">
    <property type="component" value="Unassembled WGS sequence"/>
</dbReference>
<evidence type="ECO:0000313" key="3">
    <source>
        <dbReference type="Proteomes" id="UP000789595"/>
    </source>
</evidence>
<feature type="compositionally biased region" description="Basic residues" evidence="1">
    <location>
        <begin position="155"/>
        <end position="165"/>
    </location>
</feature>